<comment type="catalytic activity">
    <reaction evidence="9">
        <text>Couples ATP hydrolysis with the unwinding of duplex DNA by translocating in the 3'-5' direction.</text>
        <dbReference type="EC" id="5.6.2.4"/>
    </reaction>
</comment>
<evidence type="ECO:0000256" key="5">
    <source>
        <dbReference type="ARBA" id="ARBA00022806"/>
    </source>
</evidence>
<dbReference type="AlphaFoldDB" id="A0A401UAB3"/>
<dbReference type="InterPro" id="IPR032284">
    <property type="entry name" value="RecQ_Zn-bd"/>
</dbReference>
<dbReference type="NCBIfam" id="TIGR00614">
    <property type="entry name" value="recQ_fam"/>
    <property type="match status" value="1"/>
</dbReference>
<evidence type="ECO:0000256" key="12">
    <source>
        <dbReference type="ARBA" id="ARBA00044550"/>
    </source>
</evidence>
<evidence type="ECO:0000256" key="6">
    <source>
        <dbReference type="ARBA" id="ARBA00022840"/>
    </source>
</evidence>
<reference evidence="15 16" key="1">
    <citation type="submission" date="2018-11" db="EMBL/GenBank/DDBJ databases">
        <title>Chryseotalea sanarue gen. nov., sp., nov., a member of the family Cytophagaceae, isolated from a brackish lake in Hamamatsu Japan.</title>
        <authorList>
            <person name="Maejima Y."/>
            <person name="Iino T."/>
            <person name="Muraguchi Y."/>
            <person name="Fukuda K."/>
            <person name="Ohkuma M."/>
            <person name="Moriuchi R."/>
            <person name="Dohra H."/>
            <person name="Kimbara K."/>
            <person name="Shintani M."/>
        </authorList>
    </citation>
    <scope>NUCLEOTIDE SEQUENCE [LARGE SCALE GENOMIC DNA]</scope>
    <source>
        <strain evidence="15 16">Ys</strain>
    </source>
</reference>
<evidence type="ECO:0000259" key="14">
    <source>
        <dbReference type="PROSITE" id="PS51194"/>
    </source>
</evidence>
<dbReference type="GO" id="GO:0005524">
    <property type="term" value="F:ATP binding"/>
    <property type="evidence" value="ECO:0007669"/>
    <property type="project" value="UniProtKB-KW"/>
</dbReference>
<keyword evidence="4" id="KW-0378">Hydrolase</keyword>
<dbReference type="Pfam" id="PF00271">
    <property type="entry name" value="Helicase_C"/>
    <property type="match status" value="1"/>
</dbReference>
<evidence type="ECO:0000256" key="10">
    <source>
        <dbReference type="ARBA" id="ARBA00034808"/>
    </source>
</evidence>
<dbReference type="GO" id="GO:0030894">
    <property type="term" value="C:replisome"/>
    <property type="evidence" value="ECO:0007669"/>
    <property type="project" value="TreeGrafter"/>
</dbReference>
<dbReference type="FunFam" id="3.40.50.300:FF:001389">
    <property type="entry name" value="ATP-dependent DNA helicase RecQ"/>
    <property type="match status" value="1"/>
</dbReference>
<evidence type="ECO:0000256" key="2">
    <source>
        <dbReference type="ARBA" id="ARBA00022723"/>
    </source>
</evidence>
<dbReference type="SMART" id="SM00487">
    <property type="entry name" value="DEXDc"/>
    <property type="match status" value="1"/>
</dbReference>
<organism evidence="15 16">
    <name type="scientific">Chryseotalea sanaruensis</name>
    <dbReference type="NCBI Taxonomy" id="2482724"/>
    <lineage>
        <taxon>Bacteria</taxon>
        <taxon>Pseudomonadati</taxon>
        <taxon>Bacteroidota</taxon>
        <taxon>Cytophagia</taxon>
        <taxon>Cytophagales</taxon>
        <taxon>Chryseotaleaceae</taxon>
        <taxon>Chryseotalea</taxon>
    </lineage>
</organism>
<dbReference type="Proteomes" id="UP000288227">
    <property type="component" value="Unassembled WGS sequence"/>
</dbReference>
<dbReference type="PROSITE" id="PS51194">
    <property type="entry name" value="HELICASE_CTER"/>
    <property type="match status" value="1"/>
</dbReference>
<evidence type="ECO:0000313" key="15">
    <source>
        <dbReference type="EMBL" id="GCC51821.1"/>
    </source>
</evidence>
<evidence type="ECO:0000256" key="3">
    <source>
        <dbReference type="ARBA" id="ARBA00022741"/>
    </source>
</evidence>
<dbReference type="Pfam" id="PF16124">
    <property type="entry name" value="RecQ_Zn_bind"/>
    <property type="match status" value="1"/>
</dbReference>
<comment type="similarity">
    <text evidence="1">Belongs to the helicase family. RecQ subfamily.</text>
</comment>
<dbReference type="PROSITE" id="PS51192">
    <property type="entry name" value="HELICASE_ATP_BIND_1"/>
    <property type="match status" value="1"/>
</dbReference>
<keyword evidence="3" id="KW-0547">Nucleotide-binding</keyword>
<evidence type="ECO:0000313" key="16">
    <source>
        <dbReference type="Proteomes" id="UP000288227"/>
    </source>
</evidence>
<dbReference type="GO" id="GO:0003677">
    <property type="term" value="F:DNA binding"/>
    <property type="evidence" value="ECO:0007669"/>
    <property type="project" value="UniProtKB-KW"/>
</dbReference>
<dbReference type="EC" id="5.6.2.4" evidence="10"/>
<evidence type="ECO:0000256" key="1">
    <source>
        <dbReference type="ARBA" id="ARBA00005446"/>
    </source>
</evidence>
<dbReference type="SUPFAM" id="SSF52540">
    <property type="entry name" value="P-loop containing nucleoside triphosphate hydrolases"/>
    <property type="match status" value="1"/>
</dbReference>
<comment type="caution">
    <text evidence="15">The sequence shown here is derived from an EMBL/GenBank/DDBJ whole genome shotgun (WGS) entry which is preliminary data.</text>
</comment>
<keyword evidence="2" id="KW-0479">Metal-binding</keyword>
<dbReference type="PANTHER" id="PTHR13710:SF105">
    <property type="entry name" value="ATP-DEPENDENT DNA HELICASE Q1"/>
    <property type="match status" value="1"/>
</dbReference>
<dbReference type="GO" id="GO:0006281">
    <property type="term" value="P:DNA repair"/>
    <property type="evidence" value="ECO:0007669"/>
    <property type="project" value="TreeGrafter"/>
</dbReference>
<feature type="domain" description="Helicase C-terminal" evidence="14">
    <location>
        <begin position="199"/>
        <end position="345"/>
    </location>
</feature>
<dbReference type="CDD" id="cd17920">
    <property type="entry name" value="DEXHc_RecQ"/>
    <property type="match status" value="1"/>
</dbReference>
<dbReference type="GO" id="GO:0043590">
    <property type="term" value="C:bacterial nucleoid"/>
    <property type="evidence" value="ECO:0007669"/>
    <property type="project" value="TreeGrafter"/>
</dbReference>
<dbReference type="InterPro" id="IPR036388">
    <property type="entry name" value="WH-like_DNA-bd_sf"/>
</dbReference>
<keyword evidence="16" id="KW-1185">Reference proteome</keyword>
<dbReference type="InterPro" id="IPR011545">
    <property type="entry name" value="DEAD/DEAH_box_helicase_dom"/>
</dbReference>
<dbReference type="EMBL" id="BHXQ01000003">
    <property type="protein sequence ID" value="GCC51821.1"/>
    <property type="molecule type" value="Genomic_DNA"/>
</dbReference>
<keyword evidence="5 15" id="KW-0347">Helicase</keyword>
<dbReference type="Pfam" id="PF00270">
    <property type="entry name" value="DEAD"/>
    <property type="match status" value="1"/>
</dbReference>
<keyword evidence="6" id="KW-0067">ATP-binding</keyword>
<protein>
    <recommendedName>
        <fullName evidence="11">ATP-dependent DNA helicase RecQ</fullName>
        <ecNumber evidence="10">5.6.2.4</ecNumber>
    </recommendedName>
    <alternativeName>
        <fullName evidence="12">DNA 3'-5' helicase RecQ</fullName>
    </alternativeName>
</protein>
<dbReference type="InterPro" id="IPR004589">
    <property type="entry name" value="DNA_helicase_ATP-dep_RecQ"/>
</dbReference>
<dbReference type="Gene3D" id="1.10.10.10">
    <property type="entry name" value="Winged helix-like DNA-binding domain superfamily/Winged helix DNA-binding domain"/>
    <property type="match status" value="1"/>
</dbReference>
<feature type="domain" description="Helicase ATP-binding" evidence="13">
    <location>
        <begin position="6"/>
        <end position="174"/>
    </location>
</feature>
<gene>
    <name evidence="15" type="ORF">SanaruYs_20500</name>
</gene>
<evidence type="ECO:0000256" key="8">
    <source>
        <dbReference type="ARBA" id="ARBA00023235"/>
    </source>
</evidence>
<dbReference type="GO" id="GO:0043138">
    <property type="term" value="F:3'-5' DNA helicase activity"/>
    <property type="evidence" value="ECO:0007669"/>
    <property type="project" value="UniProtKB-EC"/>
</dbReference>
<evidence type="ECO:0000256" key="11">
    <source>
        <dbReference type="ARBA" id="ARBA00044535"/>
    </source>
</evidence>
<dbReference type="PANTHER" id="PTHR13710">
    <property type="entry name" value="DNA HELICASE RECQ FAMILY MEMBER"/>
    <property type="match status" value="1"/>
</dbReference>
<dbReference type="Gene3D" id="3.40.50.300">
    <property type="entry name" value="P-loop containing nucleotide triphosphate hydrolases"/>
    <property type="match status" value="2"/>
</dbReference>
<name>A0A401UAB3_9BACT</name>
<evidence type="ECO:0000256" key="7">
    <source>
        <dbReference type="ARBA" id="ARBA00023125"/>
    </source>
</evidence>
<dbReference type="InterPro" id="IPR001650">
    <property type="entry name" value="Helicase_C-like"/>
</dbReference>
<keyword evidence="8" id="KW-0413">Isomerase</keyword>
<dbReference type="SMART" id="SM00490">
    <property type="entry name" value="HELICc"/>
    <property type="match status" value="1"/>
</dbReference>
<keyword evidence="7" id="KW-0238">DNA-binding</keyword>
<dbReference type="GO" id="GO:0046872">
    <property type="term" value="F:metal ion binding"/>
    <property type="evidence" value="ECO:0007669"/>
    <property type="project" value="UniProtKB-KW"/>
</dbReference>
<evidence type="ECO:0000256" key="4">
    <source>
        <dbReference type="ARBA" id="ARBA00022801"/>
    </source>
</evidence>
<accession>A0A401UAB3</accession>
<proteinExistence type="inferred from homology"/>
<dbReference type="GO" id="GO:0005737">
    <property type="term" value="C:cytoplasm"/>
    <property type="evidence" value="ECO:0007669"/>
    <property type="project" value="TreeGrafter"/>
</dbReference>
<dbReference type="GO" id="GO:0016787">
    <property type="term" value="F:hydrolase activity"/>
    <property type="evidence" value="ECO:0007669"/>
    <property type="project" value="UniProtKB-KW"/>
</dbReference>
<evidence type="ECO:0000256" key="9">
    <source>
        <dbReference type="ARBA" id="ARBA00034617"/>
    </source>
</evidence>
<sequence>MQQDIIDAVVNGHDTLALLPTGGGKSICFQVPALMMEGVCIVISPLIALMKDQVEQLKKRDILAVAVHSGMNRYEIDLHLNNALYGGMKFLYVSPERLQTDIFIERFKQMKVALIAVDEAHCISQWGYDFRPPYLQIAELRTWHPKVPIIALTASATPQVCTDIIQKLSFQPSHKIFQKSFARENLSFVVRKNESKERKLLEILTKVKGTAIVYVRSRKATEAVSNMLNRSGIASTYYHAGLSHAVRSKLQDDWIANKVRVIVATNAFGMGIDKPDVRVVVHLDLPENLEAYYQEAGRAGRDGIRSFAAILFQEADAQDLQTKVEQSQPAFEFLQKIYQALCNHFQLAMGSSGGESYDFDLQHFCDRFQFFPGEVYHALRKLEESGLITFNESFYAPSRIHMSMDKGALYQFQVANEKFDPLIKMILRLYGGEVFADFTSIAESYLAEGLKTSAKVIKEQLTHLDKLQVLAYLPLKEQPQLTFVLPRQDSQYLPVDKKLLKERRDLIIGKMQAMLNYASQDHRCRMQVIQEYFGEETFDQCSLCDVCVDKRKKENTQSVVELREEIIRLVKNQLFTVDELETRIAPADTELFVEVVRELVEEGRIKYDEVWRLVPGKV</sequence>
<dbReference type="InterPro" id="IPR014001">
    <property type="entry name" value="Helicase_ATP-bd"/>
</dbReference>
<dbReference type="GO" id="GO:0006310">
    <property type="term" value="P:DNA recombination"/>
    <property type="evidence" value="ECO:0007669"/>
    <property type="project" value="InterPro"/>
</dbReference>
<dbReference type="InterPro" id="IPR027417">
    <property type="entry name" value="P-loop_NTPase"/>
</dbReference>
<evidence type="ECO:0000259" key="13">
    <source>
        <dbReference type="PROSITE" id="PS51192"/>
    </source>
</evidence>
<dbReference type="GO" id="GO:0009378">
    <property type="term" value="F:four-way junction helicase activity"/>
    <property type="evidence" value="ECO:0007669"/>
    <property type="project" value="TreeGrafter"/>
</dbReference>